<dbReference type="InterPro" id="IPR011034">
    <property type="entry name" value="Formyl_transferase-like_C_sf"/>
</dbReference>
<dbReference type="Proteomes" id="UP000092482">
    <property type="component" value="Chromosome"/>
</dbReference>
<dbReference type="KEGG" id="serj:SGUI_0158"/>
<dbReference type="EC" id="3.2.2.-" evidence="5"/>
<evidence type="ECO:0000256" key="2">
    <source>
        <dbReference type="ARBA" id="ARBA00022763"/>
    </source>
</evidence>
<dbReference type="NCBIfam" id="NF002003">
    <property type="entry name" value="PRK00802.1-3"/>
    <property type="match status" value="1"/>
</dbReference>
<gene>
    <name evidence="7" type="ORF">SGUI_0158</name>
</gene>
<comment type="similarity">
    <text evidence="1 5">Belongs to the DNA glycosylase MPG family.</text>
</comment>
<dbReference type="GO" id="GO:0003905">
    <property type="term" value="F:alkylbase DNA N-glycosylase activity"/>
    <property type="evidence" value="ECO:0007669"/>
    <property type="project" value="InterPro"/>
</dbReference>
<evidence type="ECO:0000256" key="3">
    <source>
        <dbReference type="ARBA" id="ARBA00022801"/>
    </source>
</evidence>
<dbReference type="EMBL" id="CP014989">
    <property type="protein sequence ID" value="ANS77554.1"/>
    <property type="molecule type" value="Genomic_DNA"/>
</dbReference>
<dbReference type="AlphaFoldDB" id="A0A1B1N812"/>
<protein>
    <recommendedName>
        <fullName evidence="5">Putative 3-methyladenine DNA glycosylase</fullName>
        <ecNumber evidence="5">3.2.2.-</ecNumber>
    </recommendedName>
</protein>
<organism evidence="7 8">
    <name type="scientific">Serinicoccus hydrothermalis</name>
    <dbReference type="NCBI Taxonomy" id="1758689"/>
    <lineage>
        <taxon>Bacteria</taxon>
        <taxon>Bacillati</taxon>
        <taxon>Actinomycetota</taxon>
        <taxon>Actinomycetes</taxon>
        <taxon>Micrococcales</taxon>
        <taxon>Ornithinimicrobiaceae</taxon>
        <taxon>Serinicoccus</taxon>
    </lineage>
</organism>
<dbReference type="InterPro" id="IPR036995">
    <property type="entry name" value="MPG_sf"/>
</dbReference>
<dbReference type="NCBIfam" id="TIGR00567">
    <property type="entry name" value="3mg"/>
    <property type="match status" value="1"/>
</dbReference>
<dbReference type="PANTHER" id="PTHR10429">
    <property type="entry name" value="DNA-3-METHYLADENINE GLYCOSYLASE"/>
    <property type="match status" value="1"/>
</dbReference>
<evidence type="ECO:0000313" key="7">
    <source>
        <dbReference type="EMBL" id="ANS77554.1"/>
    </source>
</evidence>
<dbReference type="OrthoDB" id="9794313at2"/>
<evidence type="ECO:0000256" key="1">
    <source>
        <dbReference type="ARBA" id="ARBA00009232"/>
    </source>
</evidence>
<dbReference type="STRING" id="1758689.SGUI_0158"/>
<keyword evidence="2 5" id="KW-0227">DNA damage</keyword>
<evidence type="ECO:0000256" key="4">
    <source>
        <dbReference type="ARBA" id="ARBA00023204"/>
    </source>
</evidence>
<dbReference type="GO" id="GO:0003677">
    <property type="term" value="F:DNA binding"/>
    <property type="evidence" value="ECO:0007669"/>
    <property type="project" value="InterPro"/>
</dbReference>
<feature type="region of interest" description="Disordered" evidence="6">
    <location>
        <begin position="158"/>
        <end position="189"/>
    </location>
</feature>
<sequence>MPGACPWSREELAGPVLEVAPALLGTLVVHGPVVVRLTEVEAYAGSDDPGSHAYRGPTRRTAVMFGPAGHLYCYFSYGMHWAANVVTGTDGTASAVLLRAGEVVAGAGTARERRERGRRTPVPDRDLARGPGNLGRALALGRDQDGLDLCAPAAQVSLHHPDPGHPRGTVRTGPRVGVSGDGGSGDRFPWRFWLDDEPTVSAYRAGSRR</sequence>
<feature type="region of interest" description="Disordered" evidence="6">
    <location>
        <begin position="108"/>
        <end position="131"/>
    </location>
</feature>
<evidence type="ECO:0000313" key="8">
    <source>
        <dbReference type="Proteomes" id="UP000092482"/>
    </source>
</evidence>
<dbReference type="GO" id="GO:0006284">
    <property type="term" value="P:base-excision repair"/>
    <property type="evidence" value="ECO:0007669"/>
    <property type="project" value="InterPro"/>
</dbReference>
<dbReference type="InterPro" id="IPR003180">
    <property type="entry name" value="MPG"/>
</dbReference>
<dbReference type="Pfam" id="PF02245">
    <property type="entry name" value="Pur_DNA_glyco"/>
    <property type="match status" value="1"/>
</dbReference>
<dbReference type="Gene3D" id="3.10.300.10">
    <property type="entry name" value="Methylpurine-DNA glycosylase (MPG)"/>
    <property type="match status" value="1"/>
</dbReference>
<reference evidence="7 8" key="1">
    <citation type="submission" date="2016-03" db="EMBL/GenBank/DDBJ databases">
        <title>Shallow-sea hydrothermal system.</title>
        <authorList>
            <person name="Tang K."/>
        </authorList>
    </citation>
    <scope>NUCLEOTIDE SEQUENCE [LARGE SCALE GENOMIC DNA]</scope>
    <source>
        <strain evidence="7 8">JLT9</strain>
    </source>
</reference>
<evidence type="ECO:0000256" key="6">
    <source>
        <dbReference type="SAM" id="MobiDB-lite"/>
    </source>
</evidence>
<keyword evidence="3 5" id="KW-0378">Hydrolase</keyword>
<keyword evidence="8" id="KW-1185">Reference proteome</keyword>
<dbReference type="RefSeq" id="WP_066635036.1">
    <property type="nucleotide sequence ID" value="NZ_CP014989.1"/>
</dbReference>
<name>A0A1B1N812_9MICO</name>
<keyword evidence="7" id="KW-0326">Glycosidase</keyword>
<dbReference type="PANTHER" id="PTHR10429:SF0">
    <property type="entry name" value="DNA-3-METHYLADENINE GLYCOSYLASE"/>
    <property type="match status" value="1"/>
</dbReference>
<dbReference type="HAMAP" id="MF_00527">
    <property type="entry name" value="3MGH"/>
    <property type="match status" value="1"/>
</dbReference>
<dbReference type="SUPFAM" id="SSF50486">
    <property type="entry name" value="FMT C-terminal domain-like"/>
    <property type="match status" value="1"/>
</dbReference>
<keyword evidence="4 5" id="KW-0234">DNA repair</keyword>
<accession>A0A1B1N812</accession>
<dbReference type="PATRIC" id="fig|1758689.4.peg.163"/>
<dbReference type="CDD" id="cd00540">
    <property type="entry name" value="AAG"/>
    <property type="match status" value="1"/>
</dbReference>
<evidence type="ECO:0000256" key="5">
    <source>
        <dbReference type="HAMAP-Rule" id="MF_00527"/>
    </source>
</evidence>
<proteinExistence type="inferred from homology"/>